<feature type="domain" description="Response regulatory" evidence="2">
    <location>
        <begin position="13"/>
        <end position="129"/>
    </location>
</feature>
<keyword evidence="1" id="KW-0597">Phosphoprotein</keyword>
<evidence type="ECO:0000256" key="1">
    <source>
        <dbReference type="PROSITE-ProRule" id="PRU00169"/>
    </source>
</evidence>
<sequence length="365" mass="41084">MGNETETPSSTADILIVDDTLANIQVLSAMLKQQGYKVRPVLEGKVALKAAEKQVPDLILLDISMPEMDGYEVCTRLKQNPNLSQVPVIFISALTEPLDKVKAFSVGGVDYITKPFQLEEVRVRVENHLRLTRLQRLMEEYNHNLEEKVIEQVNEISDSQLATILALAKLAEYRDKDTGRHIERIQHFCRLLVTYMAGMPGYSGQISPIYIDNISHASPLHDIGKVGIPDHILLKPGRLTPDEFAIMKTHTMIGYNLLQSVNERYSHNSFIKTGIEISRSHHEKWDGTGYPDGLKGTEIPLSARILAVADVYDALRSKRPYKESFSHIASSKIILEGDGSHFDPDVIKAFIELEDTFERVYADLC</sequence>
<dbReference type="Pfam" id="PF13487">
    <property type="entry name" value="HD_5"/>
    <property type="match status" value="1"/>
</dbReference>
<dbReference type="Gene3D" id="1.10.3210.10">
    <property type="entry name" value="Hypothetical protein af1432"/>
    <property type="match status" value="1"/>
</dbReference>
<dbReference type="PROSITE" id="PS50110">
    <property type="entry name" value="RESPONSE_REGULATORY"/>
    <property type="match status" value="1"/>
</dbReference>
<name>A0A0P6XK85_9CHLR</name>
<dbReference type="InterPro" id="IPR001789">
    <property type="entry name" value="Sig_transdc_resp-reg_receiver"/>
</dbReference>
<dbReference type="PANTHER" id="PTHR45228">
    <property type="entry name" value="CYCLIC DI-GMP PHOSPHODIESTERASE TM_0186-RELATED"/>
    <property type="match status" value="1"/>
</dbReference>
<dbReference type="Gene3D" id="3.40.50.2300">
    <property type="match status" value="1"/>
</dbReference>
<dbReference type="PANTHER" id="PTHR45228:SF5">
    <property type="entry name" value="CYCLIC DI-GMP PHOSPHODIESTERASE VC_1348-RELATED"/>
    <property type="match status" value="1"/>
</dbReference>
<feature type="modified residue" description="4-aspartylphosphate" evidence="1">
    <location>
        <position position="62"/>
    </location>
</feature>
<dbReference type="PATRIC" id="fig|229920.5.peg.2060"/>
<accession>A0A0P6XK85</accession>
<dbReference type="AlphaFoldDB" id="A0A0P6XK85"/>
<dbReference type="InterPro" id="IPR037522">
    <property type="entry name" value="HD_GYP_dom"/>
</dbReference>
<dbReference type="SUPFAM" id="SSF109604">
    <property type="entry name" value="HD-domain/PDEase-like"/>
    <property type="match status" value="1"/>
</dbReference>
<protein>
    <submittedName>
        <fullName evidence="4">Chemotaxis protein CheY</fullName>
    </submittedName>
</protein>
<evidence type="ECO:0000313" key="5">
    <source>
        <dbReference type="Proteomes" id="UP000050430"/>
    </source>
</evidence>
<dbReference type="CDD" id="cd00077">
    <property type="entry name" value="HDc"/>
    <property type="match status" value="1"/>
</dbReference>
<dbReference type="CDD" id="cd19920">
    <property type="entry name" value="REC_PA4781-like"/>
    <property type="match status" value="1"/>
</dbReference>
<dbReference type="GO" id="GO:0000160">
    <property type="term" value="P:phosphorelay signal transduction system"/>
    <property type="evidence" value="ECO:0007669"/>
    <property type="project" value="InterPro"/>
</dbReference>
<evidence type="ECO:0000259" key="3">
    <source>
        <dbReference type="PROSITE" id="PS51832"/>
    </source>
</evidence>
<keyword evidence="5" id="KW-1185">Reference proteome</keyword>
<dbReference type="Pfam" id="PF00072">
    <property type="entry name" value="Response_reg"/>
    <property type="match status" value="1"/>
</dbReference>
<proteinExistence type="predicted"/>
<dbReference type="EMBL" id="LGCK01000010">
    <property type="protein sequence ID" value="KPL71873.1"/>
    <property type="molecule type" value="Genomic_DNA"/>
</dbReference>
<dbReference type="InterPro" id="IPR052020">
    <property type="entry name" value="Cyclic_di-GMP/3'3'-cGAMP_PDE"/>
</dbReference>
<feature type="domain" description="HD-GYP" evidence="3">
    <location>
        <begin position="156"/>
        <end position="365"/>
    </location>
</feature>
<evidence type="ECO:0000259" key="2">
    <source>
        <dbReference type="PROSITE" id="PS50110"/>
    </source>
</evidence>
<gene>
    <name evidence="4" type="ORF">ADM99_10725</name>
</gene>
<evidence type="ECO:0000313" key="4">
    <source>
        <dbReference type="EMBL" id="KPL71873.1"/>
    </source>
</evidence>
<dbReference type="STRING" id="229920.ADM99_10725"/>
<dbReference type="InterPro" id="IPR011006">
    <property type="entry name" value="CheY-like_superfamily"/>
</dbReference>
<dbReference type="SMART" id="SM00448">
    <property type="entry name" value="REC"/>
    <property type="match status" value="1"/>
</dbReference>
<dbReference type="SUPFAM" id="SSF52172">
    <property type="entry name" value="CheY-like"/>
    <property type="match status" value="1"/>
</dbReference>
<reference evidence="4 5" key="1">
    <citation type="submission" date="2015-07" db="EMBL/GenBank/DDBJ databases">
        <title>Genome sequence of Leptolinea tardivitalis DSM 16556.</title>
        <authorList>
            <person name="Hemp J."/>
            <person name="Ward L.M."/>
            <person name="Pace L.A."/>
            <person name="Fischer W.W."/>
        </authorList>
    </citation>
    <scope>NUCLEOTIDE SEQUENCE [LARGE SCALE GENOMIC DNA]</scope>
    <source>
        <strain evidence="4 5">YMTK-2</strain>
    </source>
</reference>
<dbReference type="InterPro" id="IPR003607">
    <property type="entry name" value="HD/PDEase_dom"/>
</dbReference>
<organism evidence="4 5">
    <name type="scientific">Leptolinea tardivitalis</name>
    <dbReference type="NCBI Taxonomy" id="229920"/>
    <lineage>
        <taxon>Bacteria</taxon>
        <taxon>Bacillati</taxon>
        <taxon>Chloroflexota</taxon>
        <taxon>Anaerolineae</taxon>
        <taxon>Anaerolineales</taxon>
        <taxon>Anaerolineaceae</taxon>
        <taxon>Leptolinea</taxon>
    </lineage>
</organism>
<dbReference type="Proteomes" id="UP000050430">
    <property type="component" value="Unassembled WGS sequence"/>
</dbReference>
<comment type="caution">
    <text evidence="4">The sequence shown here is derived from an EMBL/GenBank/DDBJ whole genome shotgun (WGS) entry which is preliminary data.</text>
</comment>
<dbReference type="SMART" id="SM00471">
    <property type="entry name" value="HDc"/>
    <property type="match status" value="1"/>
</dbReference>
<dbReference type="RefSeq" id="WP_062420541.1">
    <property type="nucleotide sequence ID" value="NZ_BBYA01000002.1"/>
</dbReference>
<dbReference type="PROSITE" id="PS51832">
    <property type="entry name" value="HD_GYP"/>
    <property type="match status" value="1"/>
</dbReference>